<evidence type="ECO:0000256" key="2">
    <source>
        <dbReference type="SAM" id="SignalP"/>
    </source>
</evidence>
<dbReference type="Gene3D" id="3.10.100.10">
    <property type="entry name" value="Mannose-Binding Protein A, subunit A"/>
    <property type="match status" value="1"/>
</dbReference>
<protein>
    <submittedName>
        <fullName evidence="5">Uncharacterized protein LOC109484279</fullName>
    </submittedName>
</protein>
<organism evidence="4 5">
    <name type="scientific">Branchiostoma belcheri</name>
    <name type="common">Amphioxus</name>
    <dbReference type="NCBI Taxonomy" id="7741"/>
    <lineage>
        <taxon>Eukaryota</taxon>
        <taxon>Metazoa</taxon>
        <taxon>Chordata</taxon>
        <taxon>Cephalochordata</taxon>
        <taxon>Leptocardii</taxon>
        <taxon>Amphioxiformes</taxon>
        <taxon>Branchiostomatidae</taxon>
        <taxon>Branchiostoma</taxon>
    </lineage>
</organism>
<dbReference type="SUPFAM" id="SSF56436">
    <property type="entry name" value="C-type lectin-like"/>
    <property type="match status" value="1"/>
</dbReference>
<dbReference type="GO" id="GO:0005615">
    <property type="term" value="C:extracellular space"/>
    <property type="evidence" value="ECO:0007669"/>
    <property type="project" value="TreeGrafter"/>
</dbReference>
<dbReference type="InterPro" id="IPR014716">
    <property type="entry name" value="Fibrinogen_a/b/g_C_1"/>
</dbReference>
<keyword evidence="1" id="KW-1015">Disulfide bond</keyword>
<dbReference type="PANTHER" id="PTHR19143">
    <property type="entry name" value="FIBRINOGEN/TENASCIN/ANGIOPOEITIN"/>
    <property type="match status" value="1"/>
</dbReference>
<dbReference type="KEGG" id="bbel:109484279"/>
<feature type="signal peptide" evidence="2">
    <location>
        <begin position="1"/>
        <end position="18"/>
    </location>
</feature>
<dbReference type="SMART" id="SM00186">
    <property type="entry name" value="FBG"/>
    <property type="match status" value="1"/>
</dbReference>
<dbReference type="InterPro" id="IPR002181">
    <property type="entry name" value="Fibrinogen_a/b/g_C_dom"/>
</dbReference>
<dbReference type="Pfam" id="PF00147">
    <property type="entry name" value="Fibrinogen_C"/>
    <property type="match status" value="1"/>
</dbReference>
<dbReference type="PANTHER" id="PTHR19143:SF458">
    <property type="entry name" value="FIBRINOGEN C-TERMINAL DOMAIN-CONTAINING PROTEIN-RELATED"/>
    <property type="match status" value="1"/>
</dbReference>
<gene>
    <name evidence="5" type="primary">LOC109484279</name>
</gene>
<evidence type="ECO:0000313" key="4">
    <source>
        <dbReference type="Proteomes" id="UP000515135"/>
    </source>
</evidence>
<dbReference type="Proteomes" id="UP000515135">
    <property type="component" value="Unplaced"/>
</dbReference>
<proteinExistence type="predicted"/>
<dbReference type="OrthoDB" id="7735550at2759"/>
<accession>A0A6P4ZPI7</accession>
<dbReference type="InterPro" id="IPR050373">
    <property type="entry name" value="Fibrinogen_C-term_domain"/>
</dbReference>
<dbReference type="InterPro" id="IPR016187">
    <property type="entry name" value="CTDL_fold"/>
</dbReference>
<dbReference type="CDD" id="cd00087">
    <property type="entry name" value="FReD"/>
    <property type="match status" value="1"/>
</dbReference>
<dbReference type="PROSITE" id="PS51406">
    <property type="entry name" value="FIBRINOGEN_C_2"/>
    <property type="match status" value="1"/>
</dbReference>
<evidence type="ECO:0000313" key="5">
    <source>
        <dbReference type="RefSeq" id="XP_019643095.1"/>
    </source>
</evidence>
<sequence length="859" mass="97261">MEGRCFLFLLFLLVPALTQDSLCPADFVAIDGCCYYFSTEKVGFDQAKYECDYLDGELVTFDDCETLEDVLENGENCPYWVHPTTYLDCLDPYPIDVNKYICKVQEPTQCEQYCGGTCTDEFRDGCITPEMALECQCPEGQYCCPERKSCRVDCGGECLDPATDQNNLGCNGYWKSIEDCPCPYDMICCCRYPDITPPPTTTEPPTEITPCPILPKPPMTDDDGCGLPVLATIPENKVFSFEAMYEAMMEYRSDQFASDVRFDETLEQFKQLGNQEGKSLADMSGDLTDTVKAIKDVWVLEYIDSETGYEIAIMLNDFDPKTGVLPEEPDFTDPAFSNEFKDKLALLKQRYAAMKLTVNIRAFIPDGCDFIAHIQLTEHFSLVRMPLLLVACVRIECLEVIVIPVICFDITCTWRGEPYCYWEFRLRLVIKRIIIYKWYWLHFWWLIAFPPIAIQPLPVCPADGIGDIPPFEEFKPGLMTAAMNDFQSSLPDDVAAELDIEAFRAVYDMDLGEQDGTALSTMEGSVTDRVTGFKDRWALAYRESDDDMETTILLDESFDPEAGDELPAEYDLGDLLASSYSQRFLAVFMARYIEMRASVTLQAIFPTDCGTGVYSLRLDLRFRLLRIPFFLIACDPNLPTDCYDIHNMDPALSSGIYMIYPSGPEPGFLVYCDMETDGGGWTVIQRRQDGSVDFYRGWDDYKNGFPSNNMTGEFWLGNDKIHRISVGPPRHSLRVDMEANDGTKAYAEYNWFGTSDEANNYWPVISGYSGDAGDSMISTTAGLDLNLMKFSTYDNDNDNLADGSCAVRFHGAWWYNACGESNLNGEYGSTEYGKGVVWKTFRGMRESLKFTEMKVRPQT</sequence>
<feature type="chain" id="PRO_5027731105" evidence="2">
    <location>
        <begin position="19"/>
        <end position="859"/>
    </location>
</feature>
<dbReference type="InterPro" id="IPR016186">
    <property type="entry name" value="C-type_lectin-like/link_sf"/>
</dbReference>
<evidence type="ECO:0000256" key="1">
    <source>
        <dbReference type="ARBA" id="ARBA00023157"/>
    </source>
</evidence>
<dbReference type="InterPro" id="IPR036056">
    <property type="entry name" value="Fibrinogen-like_C"/>
</dbReference>
<name>A0A6P4ZPI7_BRABE</name>
<dbReference type="CDD" id="cd00037">
    <property type="entry name" value="CLECT"/>
    <property type="match status" value="1"/>
</dbReference>
<keyword evidence="4" id="KW-1185">Reference proteome</keyword>
<keyword evidence="2" id="KW-0732">Signal</keyword>
<dbReference type="PROSITE" id="PS00514">
    <property type="entry name" value="FIBRINOGEN_C_1"/>
    <property type="match status" value="1"/>
</dbReference>
<dbReference type="SUPFAM" id="SSF56496">
    <property type="entry name" value="Fibrinogen C-terminal domain-like"/>
    <property type="match status" value="1"/>
</dbReference>
<reference evidence="5" key="1">
    <citation type="submission" date="2025-08" db="UniProtKB">
        <authorList>
            <consortium name="RefSeq"/>
        </authorList>
    </citation>
    <scope>IDENTIFICATION</scope>
    <source>
        <tissue evidence="5">Gonad</tissue>
    </source>
</reference>
<dbReference type="GeneID" id="109484279"/>
<dbReference type="Gene3D" id="3.90.215.10">
    <property type="entry name" value="Gamma Fibrinogen, chain A, domain 1"/>
    <property type="match status" value="1"/>
</dbReference>
<feature type="domain" description="Fibrinogen C-terminal" evidence="3">
    <location>
        <begin position="633"/>
        <end position="859"/>
    </location>
</feature>
<dbReference type="RefSeq" id="XP_019643095.1">
    <property type="nucleotide sequence ID" value="XM_019787536.1"/>
</dbReference>
<dbReference type="InterPro" id="IPR020837">
    <property type="entry name" value="Fibrinogen_CS"/>
</dbReference>
<dbReference type="NCBIfam" id="NF040941">
    <property type="entry name" value="GGGWT_bact"/>
    <property type="match status" value="1"/>
</dbReference>
<evidence type="ECO:0000259" key="3">
    <source>
        <dbReference type="PROSITE" id="PS51406"/>
    </source>
</evidence>
<dbReference type="AlphaFoldDB" id="A0A6P4ZPI7"/>